<keyword evidence="2" id="KW-1185">Reference proteome</keyword>
<dbReference type="Proteomes" id="UP000410492">
    <property type="component" value="Unassembled WGS sequence"/>
</dbReference>
<dbReference type="AlphaFoldDB" id="A0A653C5D0"/>
<name>A0A653C5D0_CALMS</name>
<accession>A0A653C5D0</accession>
<sequence length="95" mass="10009">DSRADSDCLELASIFASSFLAHSNSGDSNSKVSGSSPSSIIICWSRSCRTACSPLLSAPRSSSSLLKSTTFSSLNLTILTVYSLNCPYHVAQSIN</sequence>
<feature type="non-terminal residue" evidence="1">
    <location>
        <position position="95"/>
    </location>
</feature>
<reference evidence="1 2" key="1">
    <citation type="submission" date="2019-01" db="EMBL/GenBank/DDBJ databases">
        <authorList>
            <person name="Sayadi A."/>
        </authorList>
    </citation>
    <scope>NUCLEOTIDE SEQUENCE [LARGE SCALE GENOMIC DNA]</scope>
</reference>
<gene>
    <name evidence="1" type="ORF">CALMAC_LOCUS5848</name>
</gene>
<feature type="non-terminal residue" evidence="1">
    <location>
        <position position="1"/>
    </location>
</feature>
<evidence type="ECO:0000313" key="1">
    <source>
        <dbReference type="EMBL" id="VEN42319.1"/>
    </source>
</evidence>
<protein>
    <submittedName>
        <fullName evidence="1">Uncharacterized protein</fullName>
    </submittedName>
</protein>
<organism evidence="1 2">
    <name type="scientific">Callosobruchus maculatus</name>
    <name type="common">Southern cowpea weevil</name>
    <name type="synonym">Pulse bruchid</name>
    <dbReference type="NCBI Taxonomy" id="64391"/>
    <lineage>
        <taxon>Eukaryota</taxon>
        <taxon>Metazoa</taxon>
        <taxon>Ecdysozoa</taxon>
        <taxon>Arthropoda</taxon>
        <taxon>Hexapoda</taxon>
        <taxon>Insecta</taxon>
        <taxon>Pterygota</taxon>
        <taxon>Neoptera</taxon>
        <taxon>Endopterygota</taxon>
        <taxon>Coleoptera</taxon>
        <taxon>Polyphaga</taxon>
        <taxon>Cucujiformia</taxon>
        <taxon>Chrysomeloidea</taxon>
        <taxon>Chrysomelidae</taxon>
        <taxon>Bruchinae</taxon>
        <taxon>Bruchini</taxon>
        <taxon>Callosobruchus</taxon>
    </lineage>
</organism>
<dbReference type="EMBL" id="CAACVG010006886">
    <property type="protein sequence ID" value="VEN42319.1"/>
    <property type="molecule type" value="Genomic_DNA"/>
</dbReference>
<proteinExistence type="predicted"/>
<evidence type="ECO:0000313" key="2">
    <source>
        <dbReference type="Proteomes" id="UP000410492"/>
    </source>
</evidence>